<dbReference type="GO" id="GO:0004066">
    <property type="term" value="F:asparagine synthase (glutamine-hydrolyzing) activity"/>
    <property type="evidence" value="ECO:0007669"/>
    <property type="project" value="UniProtKB-EC"/>
</dbReference>
<dbReference type="InterPro" id="IPR014729">
    <property type="entry name" value="Rossmann-like_a/b/a_fold"/>
</dbReference>
<protein>
    <recommendedName>
        <fullName evidence="2">asparagine synthase (glutamine-hydrolyzing)</fullName>
        <ecNumber evidence="2">6.3.5.4</ecNumber>
    </recommendedName>
</protein>
<dbReference type="AlphaFoldDB" id="A0A163HEP8"/>
<dbReference type="GO" id="GO:0006529">
    <property type="term" value="P:asparagine biosynthetic process"/>
    <property type="evidence" value="ECO:0007669"/>
    <property type="project" value="UniProtKB-KW"/>
</dbReference>
<comment type="pathway">
    <text evidence="1">Amino-acid biosynthesis; L-asparagine biosynthesis; L-asparagine from L-aspartate (L-Gln route): step 1/1.</text>
</comment>
<evidence type="ECO:0000259" key="5">
    <source>
        <dbReference type="Pfam" id="PF00733"/>
    </source>
</evidence>
<dbReference type="Pfam" id="PF00733">
    <property type="entry name" value="Asn_synthase"/>
    <property type="match status" value="1"/>
</dbReference>
<comment type="catalytic activity">
    <reaction evidence="4">
        <text>L-aspartate + L-glutamine + ATP + H2O = L-asparagine + L-glutamate + AMP + diphosphate + H(+)</text>
        <dbReference type="Rhea" id="RHEA:12228"/>
        <dbReference type="ChEBI" id="CHEBI:15377"/>
        <dbReference type="ChEBI" id="CHEBI:15378"/>
        <dbReference type="ChEBI" id="CHEBI:29985"/>
        <dbReference type="ChEBI" id="CHEBI:29991"/>
        <dbReference type="ChEBI" id="CHEBI:30616"/>
        <dbReference type="ChEBI" id="CHEBI:33019"/>
        <dbReference type="ChEBI" id="CHEBI:58048"/>
        <dbReference type="ChEBI" id="CHEBI:58359"/>
        <dbReference type="ChEBI" id="CHEBI:456215"/>
        <dbReference type="EC" id="6.3.5.4"/>
    </reaction>
</comment>
<dbReference type="OrthoDB" id="2455313at2"/>
<evidence type="ECO:0000313" key="7">
    <source>
        <dbReference type="EMBL" id="KZS45448.1"/>
    </source>
</evidence>
<dbReference type="STRING" id="59843.A3958_05680"/>
<dbReference type="Proteomes" id="UP000076796">
    <property type="component" value="Unassembled WGS sequence"/>
</dbReference>
<evidence type="ECO:0000256" key="1">
    <source>
        <dbReference type="ARBA" id="ARBA00005187"/>
    </source>
</evidence>
<dbReference type="Pfam" id="PF13537">
    <property type="entry name" value="GATase_7"/>
    <property type="match status" value="1"/>
</dbReference>
<reference evidence="7" key="1">
    <citation type="journal article" date="2016" name="Genome Announc.">
        <title>Draft genomes of two strains of Paenibacillus glucanolyticus with capability to degrade lignocellulose.</title>
        <authorList>
            <person name="Mathews S.L."/>
            <person name="Pawlak J."/>
            <person name="Grunden A.M."/>
        </authorList>
    </citation>
    <scope>NUCLEOTIDE SEQUENCE [LARGE SCALE GENOMIC DNA]</scope>
    <source>
        <strain evidence="7">SLM1</strain>
    </source>
</reference>
<dbReference type="InterPro" id="IPR051786">
    <property type="entry name" value="ASN_synthetase/amidase"/>
</dbReference>
<dbReference type="InterPro" id="IPR029055">
    <property type="entry name" value="Ntn_hydrolases_N"/>
</dbReference>
<accession>A0A163HEP8</accession>
<dbReference type="GeneID" id="97553277"/>
<feature type="domain" description="Asparagine synthetase" evidence="5">
    <location>
        <begin position="235"/>
        <end position="597"/>
    </location>
</feature>
<dbReference type="EC" id="6.3.5.4" evidence="2"/>
<dbReference type="EMBL" id="LWMH01000001">
    <property type="protein sequence ID" value="KZS45448.1"/>
    <property type="molecule type" value="Genomic_DNA"/>
</dbReference>
<evidence type="ECO:0000256" key="3">
    <source>
        <dbReference type="ARBA" id="ARBA00022888"/>
    </source>
</evidence>
<feature type="domain" description="Glutamine amidotransferase type-2" evidence="6">
    <location>
        <begin position="94"/>
        <end position="156"/>
    </location>
</feature>
<dbReference type="PANTHER" id="PTHR43284:SF1">
    <property type="entry name" value="ASPARAGINE SYNTHETASE"/>
    <property type="match status" value="1"/>
</dbReference>
<gene>
    <name evidence="7" type="ORF">AWU65_05685</name>
</gene>
<dbReference type="SUPFAM" id="SSF56235">
    <property type="entry name" value="N-terminal nucleophile aminohydrolases (Ntn hydrolases)"/>
    <property type="match status" value="1"/>
</dbReference>
<evidence type="ECO:0000313" key="8">
    <source>
        <dbReference type="Proteomes" id="UP000076796"/>
    </source>
</evidence>
<name>A0A163HEP8_9BACL</name>
<dbReference type="InterPro" id="IPR001962">
    <property type="entry name" value="Asn_synthase"/>
</dbReference>
<sequence length="674" mass="77846">MKIWIAMCSGNDAAWSQWTSNLAEWLKDTMTTYASGCDGPVRMAEFQYRYERHGRKTHEEGLGAACVLDGWLKHAQCGQIWGDHMPMGTRHQLLQTFNQHPEGMMQSSSGDFTLSVWDRERETLCIGSDVYGSRPIYYWISPEQELFVSSDLRALLHVHHIPFDIDYERCLLYLSSQYAVGENNFEANTFFKGICKIPAATIARWNNGRWTLNTYWGMHNLLNLENIQQDAAPMFRNAMIEAVGDRLHHSTSIVEVSGGLDSAAVLAAAIAGGHKERVLGVNISFSGEDMVQSNDMDLVRRLFQDLQMPSIIILGDNTLKMPNAELGRDPLWFLDGPDPRANVLINEMYTAIANEFGTDAGLTGEGGDFLFTGEEYVLDSLIRQRKWKEMLHTLWAWSDHKLGKAIQLGAAYGLAPFIPVVNDRMYYKLAWSDSEYEMPEYFTQAHMARERSAQRDDYMRYKQSKPFKYWGKRYHYDYTWPRASYLDAVGVSMQSMHPFFDRRMMELSFSVPTEQHYDVLRGEVDNYYGTKMLIRKAFTDILPTYLHNRVTKTSYAHMARKSLLNERSNLLQLFDRSEEVLLHQLEVINKHKFWEHLLGTLIRVSDTNNDLGMSYQYLRMVISMEIWLREMSKGKAAVLERAKPRSPRWLADIEIVGELQQFKEIKNHSFMTGV</sequence>
<dbReference type="InterPro" id="IPR017932">
    <property type="entry name" value="GATase_2_dom"/>
</dbReference>
<evidence type="ECO:0000256" key="2">
    <source>
        <dbReference type="ARBA" id="ARBA00012737"/>
    </source>
</evidence>
<evidence type="ECO:0000256" key="4">
    <source>
        <dbReference type="ARBA" id="ARBA00048741"/>
    </source>
</evidence>
<keyword evidence="3" id="KW-0061">Asparagine biosynthesis</keyword>
<dbReference type="PANTHER" id="PTHR43284">
    <property type="entry name" value="ASPARAGINE SYNTHETASE (GLUTAMINE-HYDROLYZING)"/>
    <property type="match status" value="1"/>
</dbReference>
<keyword evidence="8" id="KW-1185">Reference proteome</keyword>
<organism evidence="7 8">
    <name type="scientific">Paenibacillus glucanolyticus</name>
    <dbReference type="NCBI Taxonomy" id="59843"/>
    <lineage>
        <taxon>Bacteria</taxon>
        <taxon>Bacillati</taxon>
        <taxon>Bacillota</taxon>
        <taxon>Bacilli</taxon>
        <taxon>Bacillales</taxon>
        <taxon>Paenibacillaceae</taxon>
        <taxon>Paenibacillus</taxon>
    </lineage>
</organism>
<keyword evidence="3" id="KW-0028">Amino-acid biosynthesis</keyword>
<dbReference type="RefSeq" id="WP_063477789.1">
    <property type="nucleotide sequence ID" value="NZ_CP147845.1"/>
</dbReference>
<dbReference type="SUPFAM" id="SSF52402">
    <property type="entry name" value="Adenine nucleotide alpha hydrolases-like"/>
    <property type="match status" value="1"/>
</dbReference>
<proteinExistence type="predicted"/>
<dbReference type="Gene3D" id="3.60.20.10">
    <property type="entry name" value="Glutamine Phosphoribosylpyrophosphate, subunit 1, domain 1"/>
    <property type="match status" value="1"/>
</dbReference>
<evidence type="ECO:0000259" key="6">
    <source>
        <dbReference type="Pfam" id="PF13537"/>
    </source>
</evidence>
<comment type="caution">
    <text evidence="7">The sequence shown here is derived from an EMBL/GenBank/DDBJ whole genome shotgun (WGS) entry which is preliminary data.</text>
</comment>
<dbReference type="Gene3D" id="3.40.50.620">
    <property type="entry name" value="HUPs"/>
    <property type="match status" value="1"/>
</dbReference>